<evidence type="ECO:0000313" key="1">
    <source>
        <dbReference type="EMBL" id="PSR95313.1"/>
    </source>
</evidence>
<organism evidence="1 2">
    <name type="scientific">Actinidia chinensis var. chinensis</name>
    <name type="common">Chinese soft-hair kiwi</name>
    <dbReference type="NCBI Taxonomy" id="1590841"/>
    <lineage>
        <taxon>Eukaryota</taxon>
        <taxon>Viridiplantae</taxon>
        <taxon>Streptophyta</taxon>
        <taxon>Embryophyta</taxon>
        <taxon>Tracheophyta</taxon>
        <taxon>Spermatophyta</taxon>
        <taxon>Magnoliopsida</taxon>
        <taxon>eudicotyledons</taxon>
        <taxon>Gunneridae</taxon>
        <taxon>Pentapetalae</taxon>
        <taxon>asterids</taxon>
        <taxon>Ericales</taxon>
        <taxon>Actinidiaceae</taxon>
        <taxon>Actinidia</taxon>
    </lineage>
</organism>
<dbReference type="EMBL" id="NKQK01000023">
    <property type="protein sequence ID" value="PSR95313.1"/>
    <property type="molecule type" value="Genomic_DNA"/>
</dbReference>
<reference evidence="2" key="2">
    <citation type="journal article" date="2018" name="BMC Genomics">
        <title>A manually annotated Actinidia chinensis var. chinensis (kiwifruit) genome highlights the challenges associated with draft genomes and gene prediction in plants.</title>
        <authorList>
            <person name="Pilkington S.M."/>
            <person name="Crowhurst R."/>
            <person name="Hilario E."/>
            <person name="Nardozza S."/>
            <person name="Fraser L."/>
            <person name="Peng Y."/>
            <person name="Gunaseelan K."/>
            <person name="Simpson R."/>
            <person name="Tahir J."/>
            <person name="Deroles S.C."/>
            <person name="Templeton K."/>
            <person name="Luo Z."/>
            <person name="Davy M."/>
            <person name="Cheng C."/>
            <person name="McNeilage M."/>
            <person name="Scaglione D."/>
            <person name="Liu Y."/>
            <person name="Zhang Q."/>
            <person name="Datson P."/>
            <person name="De Silva N."/>
            <person name="Gardiner S.E."/>
            <person name="Bassett H."/>
            <person name="Chagne D."/>
            <person name="McCallum J."/>
            <person name="Dzierzon H."/>
            <person name="Deng C."/>
            <person name="Wang Y.Y."/>
            <person name="Barron L."/>
            <person name="Manako K."/>
            <person name="Bowen J."/>
            <person name="Foster T.M."/>
            <person name="Erridge Z.A."/>
            <person name="Tiffin H."/>
            <person name="Waite C.N."/>
            <person name="Davies K.M."/>
            <person name="Grierson E.P."/>
            <person name="Laing W.A."/>
            <person name="Kirk R."/>
            <person name="Chen X."/>
            <person name="Wood M."/>
            <person name="Montefiori M."/>
            <person name="Brummell D.A."/>
            <person name="Schwinn K.E."/>
            <person name="Catanach A."/>
            <person name="Fullerton C."/>
            <person name="Li D."/>
            <person name="Meiyalaghan S."/>
            <person name="Nieuwenhuizen N."/>
            <person name="Read N."/>
            <person name="Prakash R."/>
            <person name="Hunter D."/>
            <person name="Zhang H."/>
            <person name="McKenzie M."/>
            <person name="Knabel M."/>
            <person name="Harris A."/>
            <person name="Allan A.C."/>
            <person name="Gleave A."/>
            <person name="Chen A."/>
            <person name="Janssen B.J."/>
            <person name="Plunkett B."/>
            <person name="Ampomah-Dwamena C."/>
            <person name="Voogd C."/>
            <person name="Leif D."/>
            <person name="Lafferty D."/>
            <person name="Souleyre E.J.F."/>
            <person name="Varkonyi-Gasic E."/>
            <person name="Gambi F."/>
            <person name="Hanley J."/>
            <person name="Yao J.L."/>
            <person name="Cheung J."/>
            <person name="David K.M."/>
            <person name="Warren B."/>
            <person name="Marsh K."/>
            <person name="Snowden K.C."/>
            <person name="Lin-Wang K."/>
            <person name="Brian L."/>
            <person name="Martinez-Sanchez M."/>
            <person name="Wang M."/>
            <person name="Ileperuma N."/>
            <person name="Macnee N."/>
            <person name="Campin R."/>
            <person name="McAtee P."/>
            <person name="Drummond R.S.M."/>
            <person name="Espley R.V."/>
            <person name="Ireland H.S."/>
            <person name="Wu R."/>
            <person name="Atkinson R.G."/>
            <person name="Karunairetnam S."/>
            <person name="Bulley S."/>
            <person name="Chunkath S."/>
            <person name="Hanley Z."/>
            <person name="Storey R."/>
            <person name="Thrimawithana A.H."/>
            <person name="Thomson S."/>
            <person name="David C."/>
            <person name="Testolin R."/>
            <person name="Huang H."/>
            <person name="Hellens R.P."/>
            <person name="Schaffer R.J."/>
        </authorList>
    </citation>
    <scope>NUCLEOTIDE SEQUENCE [LARGE SCALE GENOMIC DNA]</scope>
    <source>
        <strain evidence="2">cv. Red5</strain>
    </source>
</reference>
<accession>A0A2R6PQQ1</accession>
<evidence type="ECO:0000313" key="2">
    <source>
        <dbReference type="Proteomes" id="UP000241394"/>
    </source>
</evidence>
<gene>
    <name evidence="1" type="ORF">CEY00_Acc26068</name>
</gene>
<keyword evidence="2" id="KW-1185">Reference proteome</keyword>
<reference evidence="1 2" key="1">
    <citation type="submission" date="2017-07" db="EMBL/GenBank/DDBJ databases">
        <title>An improved, manually edited Actinidia chinensis var. chinensis (kiwifruit) genome highlights the challenges associated with draft genomes and gene prediction in plants.</title>
        <authorList>
            <person name="Pilkington S."/>
            <person name="Crowhurst R."/>
            <person name="Hilario E."/>
            <person name="Nardozza S."/>
            <person name="Fraser L."/>
            <person name="Peng Y."/>
            <person name="Gunaseelan K."/>
            <person name="Simpson R."/>
            <person name="Tahir J."/>
            <person name="Deroles S."/>
            <person name="Templeton K."/>
            <person name="Luo Z."/>
            <person name="Davy M."/>
            <person name="Cheng C."/>
            <person name="Mcneilage M."/>
            <person name="Scaglione D."/>
            <person name="Liu Y."/>
            <person name="Zhang Q."/>
            <person name="Datson P."/>
            <person name="De Silva N."/>
            <person name="Gardiner S."/>
            <person name="Bassett H."/>
            <person name="Chagne D."/>
            <person name="Mccallum J."/>
            <person name="Dzierzon H."/>
            <person name="Deng C."/>
            <person name="Wang Y.-Y."/>
            <person name="Barron N."/>
            <person name="Manako K."/>
            <person name="Bowen J."/>
            <person name="Foster T."/>
            <person name="Erridge Z."/>
            <person name="Tiffin H."/>
            <person name="Waite C."/>
            <person name="Davies K."/>
            <person name="Grierson E."/>
            <person name="Laing W."/>
            <person name="Kirk R."/>
            <person name="Chen X."/>
            <person name="Wood M."/>
            <person name="Montefiori M."/>
            <person name="Brummell D."/>
            <person name="Schwinn K."/>
            <person name="Catanach A."/>
            <person name="Fullerton C."/>
            <person name="Li D."/>
            <person name="Meiyalaghan S."/>
            <person name="Nieuwenhuizen N."/>
            <person name="Read N."/>
            <person name="Prakash R."/>
            <person name="Hunter D."/>
            <person name="Zhang H."/>
            <person name="Mckenzie M."/>
            <person name="Knabel M."/>
            <person name="Harris A."/>
            <person name="Allan A."/>
            <person name="Chen A."/>
            <person name="Janssen B."/>
            <person name="Plunkett B."/>
            <person name="Dwamena C."/>
            <person name="Voogd C."/>
            <person name="Leif D."/>
            <person name="Lafferty D."/>
            <person name="Souleyre E."/>
            <person name="Varkonyi-Gasic E."/>
            <person name="Gambi F."/>
            <person name="Hanley J."/>
            <person name="Yao J.-L."/>
            <person name="Cheung J."/>
            <person name="David K."/>
            <person name="Warren B."/>
            <person name="Marsh K."/>
            <person name="Snowden K."/>
            <person name="Lin-Wang K."/>
            <person name="Brian L."/>
            <person name="Martinez-Sanchez M."/>
            <person name="Wang M."/>
            <person name="Ileperuma N."/>
            <person name="Macnee N."/>
            <person name="Campin R."/>
            <person name="Mcatee P."/>
            <person name="Drummond R."/>
            <person name="Espley R."/>
            <person name="Ireland H."/>
            <person name="Wu R."/>
            <person name="Atkinson R."/>
            <person name="Karunairetnam S."/>
            <person name="Bulley S."/>
            <person name="Chunkath S."/>
            <person name="Hanley Z."/>
            <person name="Storey R."/>
            <person name="Thrimawithana A."/>
            <person name="Thomson S."/>
            <person name="David C."/>
            <person name="Testolin R."/>
        </authorList>
    </citation>
    <scope>NUCLEOTIDE SEQUENCE [LARGE SCALE GENOMIC DNA]</scope>
    <source>
        <strain evidence="2">cv. Red5</strain>
        <tissue evidence="1">Young leaf</tissue>
    </source>
</reference>
<sequence>MLSASNWFKQLSQRKPDSYISNTQCKACLNCQICRPIREPEKGNRTLWVNKFVDVCLVTSSHALRTRRHHLHVLVKAMTLVLCLKFSRICWCWVNPEVQ</sequence>
<dbReference type="Gramene" id="PSR95313">
    <property type="protein sequence ID" value="PSR95313"/>
    <property type="gene ID" value="CEY00_Acc26068"/>
</dbReference>
<name>A0A2R6PQQ1_ACTCC</name>
<dbReference type="InParanoid" id="A0A2R6PQQ1"/>
<comment type="caution">
    <text evidence="1">The sequence shown here is derived from an EMBL/GenBank/DDBJ whole genome shotgun (WGS) entry which is preliminary data.</text>
</comment>
<dbReference type="Proteomes" id="UP000241394">
    <property type="component" value="Chromosome LG23"/>
</dbReference>
<dbReference type="AlphaFoldDB" id="A0A2R6PQQ1"/>
<proteinExistence type="predicted"/>
<protein>
    <submittedName>
        <fullName evidence="1">Calsyntenin-1 like</fullName>
    </submittedName>
</protein>